<protein>
    <recommendedName>
        <fullName evidence="8">Mannosyltransferase</fullName>
        <ecNumber evidence="8">2.4.1.-</ecNumber>
    </recommendedName>
</protein>
<dbReference type="PANTHER" id="PTHR22760:SF4">
    <property type="entry name" value="GPI MANNOSYLTRANSFERASE 3"/>
    <property type="match status" value="1"/>
</dbReference>
<dbReference type="GO" id="GO:0000026">
    <property type="term" value="F:alpha-1,2-mannosyltransferase activity"/>
    <property type="evidence" value="ECO:0007669"/>
    <property type="project" value="TreeGrafter"/>
</dbReference>
<keyword evidence="7 8" id="KW-0472">Membrane</keyword>
<keyword evidence="5 8" id="KW-0256">Endoplasmic reticulum</keyword>
<keyword evidence="4 8" id="KW-0812">Transmembrane</keyword>
<evidence type="ECO:0000313" key="10">
    <source>
        <dbReference type="Proteomes" id="UP000324832"/>
    </source>
</evidence>
<dbReference type="Proteomes" id="UP000324832">
    <property type="component" value="Unassembled WGS sequence"/>
</dbReference>
<evidence type="ECO:0000256" key="4">
    <source>
        <dbReference type="ARBA" id="ARBA00022692"/>
    </source>
</evidence>
<gene>
    <name evidence="9" type="ORF">LSINAPIS_LOCUS13382</name>
</gene>
<evidence type="ECO:0000256" key="8">
    <source>
        <dbReference type="RuleBase" id="RU363075"/>
    </source>
</evidence>
<evidence type="ECO:0000256" key="1">
    <source>
        <dbReference type="ARBA" id="ARBA00004477"/>
    </source>
</evidence>
<dbReference type="EMBL" id="FZQP02006744">
    <property type="protein sequence ID" value="VVD03373.1"/>
    <property type="molecule type" value="Genomic_DNA"/>
</dbReference>
<comment type="caution">
    <text evidence="8">Lacks conserved residue(s) required for the propagation of feature annotation.</text>
</comment>
<evidence type="ECO:0000313" key="9">
    <source>
        <dbReference type="EMBL" id="VVD03373.1"/>
    </source>
</evidence>
<dbReference type="GO" id="GO:0005789">
    <property type="term" value="C:endoplasmic reticulum membrane"/>
    <property type="evidence" value="ECO:0007669"/>
    <property type="project" value="UniProtKB-SubCell"/>
</dbReference>
<comment type="similarity">
    <text evidence="8">Belongs to the glycosyltransferase 22 family.</text>
</comment>
<accession>A0A5E4R2B7</accession>
<keyword evidence="10" id="KW-1185">Reference proteome</keyword>
<evidence type="ECO:0000256" key="2">
    <source>
        <dbReference type="ARBA" id="ARBA00022676"/>
    </source>
</evidence>
<keyword evidence="6 8" id="KW-1133">Transmembrane helix</keyword>
<dbReference type="AlphaFoldDB" id="A0A5E4R2B7"/>
<evidence type="ECO:0000256" key="3">
    <source>
        <dbReference type="ARBA" id="ARBA00022679"/>
    </source>
</evidence>
<dbReference type="PANTHER" id="PTHR22760">
    <property type="entry name" value="GLYCOSYLTRANSFERASE"/>
    <property type="match status" value="1"/>
</dbReference>
<keyword evidence="3" id="KW-0808">Transferase</keyword>
<evidence type="ECO:0000256" key="5">
    <source>
        <dbReference type="ARBA" id="ARBA00022824"/>
    </source>
</evidence>
<name>A0A5E4R2B7_9NEOP</name>
<keyword evidence="2 8" id="KW-0328">Glycosyltransferase</keyword>
<dbReference type="Pfam" id="PF03901">
    <property type="entry name" value="Glyco_transf_22"/>
    <property type="match status" value="2"/>
</dbReference>
<organism evidence="9 10">
    <name type="scientific">Leptidea sinapis</name>
    <dbReference type="NCBI Taxonomy" id="189913"/>
    <lineage>
        <taxon>Eukaryota</taxon>
        <taxon>Metazoa</taxon>
        <taxon>Ecdysozoa</taxon>
        <taxon>Arthropoda</taxon>
        <taxon>Hexapoda</taxon>
        <taxon>Insecta</taxon>
        <taxon>Pterygota</taxon>
        <taxon>Neoptera</taxon>
        <taxon>Endopterygota</taxon>
        <taxon>Lepidoptera</taxon>
        <taxon>Glossata</taxon>
        <taxon>Ditrysia</taxon>
        <taxon>Papilionoidea</taxon>
        <taxon>Pieridae</taxon>
        <taxon>Dismorphiinae</taxon>
        <taxon>Leptidea</taxon>
    </lineage>
</organism>
<evidence type="ECO:0000256" key="7">
    <source>
        <dbReference type="ARBA" id="ARBA00023136"/>
    </source>
</evidence>
<dbReference type="GO" id="GO:0006506">
    <property type="term" value="P:GPI anchor biosynthetic process"/>
    <property type="evidence" value="ECO:0007669"/>
    <property type="project" value="TreeGrafter"/>
</dbReference>
<feature type="transmembrane region" description="Helical" evidence="8">
    <location>
        <begin position="168"/>
        <end position="186"/>
    </location>
</feature>
<dbReference type="InterPro" id="IPR005599">
    <property type="entry name" value="GPI_mannosylTrfase"/>
</dbReference>
<sequence>MALASGLRPLQVFILLLSARILSVFLVQTWYVPDEYWQTLEVAHKHVFGYGELTWEWQKGIRSYLYPSVVSAIYYALKLTSLDYPTIVVLAPRIFQAILSAFADFSFYKWSGNRKWALFVILTSWFWFYTASRTLLQTTETALVAIALSMFPFKAGKPSYYEKGKEKSLLIVIKFVLPLLPMLMYLAQDVIVPWSRKAKKWQLYTLAGLLVVGNVAPAFYFGTVHQSGPLRVMPLLREEIKDNKTSVLFLMPCHSTPLYSYQKVK</sequence>
<proteinExistence type="inferred from homology"/>
<reference evidence="9 10" key="1">
    <citation type="submission" date="2017-07" db="EMBL/GenBank/DDBJ databases">
        <authorList>
            <person name="Talla V."/>
            <person name="Backstrom N."/>
        </authorList>
    </citation>
    <scope>NUCLEOTIDE SEQUENCE [LARGE SCALE GENOMIC DNA]</scope>
</reference>
<dbReference type="EC" id="2.4.1.-" evidence="8"/>
<feature type="transmembrane region" description="Helical" evidence="8">
    <location>
        <begin position="12"/>
        <end position="31"/>
    </location>
</feature>
<evidence type="ECO:0000256" key="6">
    <source>
        <dbReference type="ARBA" id="ARBA00022989"/>
    </source>
</evidence>
<comment type="subcellular location">
    <subcellularLocation>
        <location evidence="1 8">Endoplasmic reticulum membrane</location>
        <topology evidence="1 8">Multi-pass membrane protein</topology>
    </subcellularLocation>
</comment>
<feature type="transmembrane region" description="Helical" evidence="8">
    <location>
        <begin position="201"/>
        <end position="221"/>
    </location>
</feature>